<keyword evidence="10" id="KW-1185">Reference proteome</keyword>
<feature type="transmembrane region" description="Helical" evidence="7">
    <location>
        <begin position="273"/>
        <end position="295"/>
    </location>
</feature>
<keyword evidence="5 7" id="KW-1133">Transmembrane helix</keyword>
<evidence type="ECO:0000259" key="8">
    <source>
        <dbReference type="Pfam" id="PF06808"/>
    </source>
</evidence>
<reference evidence="9 10" key="1">
    <citation type="journal article" date="2017" name="Environ. Microbiol.">
        <title>Genomic and physiological analyses of 'Reinekea forsetii' reveal a versatile opportunistic lifestyle during spring algae blooms.</title>
        <authorList>
            <person name="Avci B."/>
            <person name="Hahnke R.L."/>
            <person name="Chafee M."/>
            <person name="Fischer T."/>
            <person name="Gruber-Vodicka H."/>
            <person name="Tegetmeyer H.E."/>
            <person name="Harder J."/>
            <person name="Fuchs B.M."/>
            <person name="Amann R.I."/>
            <person name="Teeling H."/>
        </authorList>
    </citation>
    <scope>NUCLEOTIDE SEQUENCE [LARGE SCALE GENOMIC DNA]</scope>
    <source>
        <strain evidence="9 10">Hel1_31_D35</strain>
    </source>
</reference>
<comment type="similarity">
    <text evidence="7">Belongs to the TRAP transporter large permease family.</text>
</comment>
<keyword evidence="3 7" id="KW-0997">Cell inner membrane</keyword>
<evidence type="ECO:0000256" key="2">
    <source>
        <dbReference type="ARBA" id="ARBA00022475"/>
    </source>
</evidence>
<feature type="transmembrane region" description="Helical" evidence="7">
    <location>
        <begin position="394"/>
        <end position="415"/>
    </location>
</feature>
<dbReference type="PANTHER" id="PTHR33362:SF5">
    <property type="entry name" value="C4-DICARBOXYLATE TRAP TRANSPORTER LARGE PERMEASE PROTEIN DCTM"/>
    <property type="match status" value="1"/>
</dbReference>
<name>A0A2K8KMS2_9GAMM</name>
<dbReference type="KEGG" id="rfo:REIFOR_00989"/>
<feature type="transmembrane region" description="Helical" evidence="7">
    <location>
        <begin position="316"/>
        <end position="345"/>
    </location>
</feature>
<feature type="transmembrane region" description="Helical" evidence="7">
    <location>
        <begin position="6"/>
        <end position="32"/>
    </location>
</feature>
<keyword evidence="6 7" id="KW-0472">Membrane</keyword>
<dbReference type="Pfam" id="PF06808">
    <property type="entry name" value="DctM"/>
    <property type="match status" value="1"/>
</dbReference>
<feature type="transmembrane region" description="Helical" evidence="7">
    <location>
        <begin position="133"/>
        <end position="161"/>
    </location>
</feature>
<comment type="function">
    <text evidence="7">Part of the tripartite ATP-independent periplasmic (TRAP) transport system.</text>
</comment>
<keyword evidence="2" id="KW-1003">Cell membrane</keyword>
<evidence type="ECO:0000256" key="3">
    <source>
        <dbReference type="ARBA" id="ARBA00022519"/>
    </source>
</evidence>
<evidence type="ECO:0000256" key="7">
    <source>
        <dbReference type="RuleBase" id="RU369079"/>
    </source>
</evidence>
<dbReference type="GO" id="GO:0005886">
    <property type="term" value="C:plasma membrane"/>
    <property type="evidence" value="ECO:0007669"/>
    <property type="project" value="UniProtKB-SubCell"/>
</dbReference>
<dbReference type="InterPro" id="IPR004681">
    <property type="entry name" value="TRAP_DctM"/>
</dbReference>
<keyword evidence="4 7" id="KW-0812">Transmembrane</keyword>
<dbReference type="InterPro" id="IPR010656">
    <property type="entry name" value="DctM"/>
</dbReference>
<evidence type="ECO:0000256" key="5">
    <source>
        <dbReference type="ARBA" id="ARBA00022989"/>
    </source>
</evidence>
<feature type="transmembrane region" description="Helical" evidence="7">
    <location>
        <begin position="226"/>
        <end position="253"/>
    </location>
</feature>
<comment type="subcellular location">
    <subcellularLocation>
        <location evidence="1 7">Cell inner membrane</location>
        <topology evidence="1 7">Multi-pass membrane protein</topology>
    </subcellularLocation>
</comment>
<feature type="transmembrane region" description="Helical" evidence="7">
    <location>
        <begin position="88"/>
        <end position="121"/>
    </location>
</feature>
<dbReference type="PIRSF" id="PIRSF006066">
    <property type="entry name" value="HI0050"/>
    <property type="match status" value="1"/>
</dbReference>
<evidence type="ECO:0000313" key="10">
    <source>
        <dbReference type="Proteomes" id="UP000229757"/>
    </source>
</evidence>
<proteinExistence type="inferred from homology"/>
<evidence type="ECO:0000256" key="6">
    <source>
        <dbReference type="ARBA" id="ARBA00023136"/>
    </source>
</evidence>
<dbReference type="Proteomes" id="UP000229757">
    <property type="component" value="Chromosome"/>
</dbReference>
<comment type="subunit">
    <text evidence="7">The complex comprises the extracytoplasmic solute receptor protein and the two transmembrane proteins.</text>
</comment>
<sequence length="424" mass="46064">MSAALSGLLLLAALIGAPLFTIILGGAALGFWSSGIDLMVLPIELYRLTENTLLMALPLFTFAGYLLSESKTADRLVRLSEAALGWLPGGMVLISLLACAFFTMLTGGSGVTIVALGALLVPALKQAGYTDKFAIGLVTTSGSMGLLLPPAIPLILYGIVAQQMNVAVNIQDLFIAGLIPAFLMILSLWGYGLWSQRHQIIPLIPFNWRTLIKEAKNSKWELGIPLIVLGGLLSGWLVISDIAAITALYVLIVEVFIYKDVSLKALPRIATEAMKMVGGILLILGVALAFTNLLVDMEMPAKVFDWVKANIDSRWAFLLCLNIGLLALGAILDIFAALIIIVPLILPVALEYGIDPIHLGIIFVANMQIGYFTPPVGMNLFIASYRFKRPITELYRATIPMMFVLLFVVLVITYWPEMVLFLVR</sequence>
<feature type="transmembrane region" description="Helical" evidence="7">
    <location>
        <begin position="173"/>
        <end position="194"/>
    </location>
</feature>
<dbReference type="PANTHER" id="PTHR33362">
    <property type="entry name" value="SIALIC ACID TRAP TRANSPORTER PERMEASE PROTEIN SIAT-RELATED"/>
    <property type="match status" value="1"/>
</dbReference>
<dbReference type="NCBIfam" id="TIGR00786">
    <property type="entry name" value="dctM"/>
    <property type="match status" value="1"/>
</dbReference>
<dbReference type="OrthoDB" id="9796052at2"/>
<dbReference type="GO" id="GO:0022857">
    <property type="term" value="F:transmembrane transporter activity"/>
    <property type="evidence" value="ECO:0007669"/>
    <property type="project" value="UniProtKB-UniRule"/>
</dbReference>
<dbReference type="AlphaFoldDB" id="A0A2K8KMS2"/>
<evidence type="ECO:0000256" key="4">
    <source>
        <dbReference type="ARBA" id="ARBA00022692"/>
    </source>
</evidence>
<comment type="caution">
    <text evidence="7">Lacks conserved residue(s) required for the propagation of feature annotation.</text>
</comment>
<accession>A0A2K8KMS2</accession>
<feature type="transmembrane region" description="Helical" evidence="7">
    <location>
        <begin position="52"/>
        <end position="68"/>
    </location>
</feature>
<protein>
    <recommendedName>
        <fullName evidence="7">TRAP transporter large permease protein</fullName>
    </recommendedName>
</protein>
<feature type="transmembrane region" description="Helical" evidence="7">
    <location>
        <begin position="357"/>
        <end position="382"/>
    </location>
</feature>
<feature type="domain" description="TRAP C4-dicarboxylate transport system permease DctM subunit" evidence="8">
    <location>
        <begin position="8"/>
        <end position="418"/>
    </location>
</feature>
<dbReference type="RefSeq" id="WP_100256515.1">
    <property type="nucleotide sequence ID" value="NZ_CP011797.1"/>
</dbReference>
<dbReference type="EMBL" id="CP011797">
    <property type="protein sequence ID" value="ATX76153.1"/>
    <property type="molecule type" value="Genomic_DNA"/>
</dbReference>
<evidence type="ECO:0000313" key="9">
    <source>
        <dbReference type="EMBL" id="ATX76153.1"/>
    </source>
</evidence>
<gene>
    <name evidence="9" type="primary">dctM</name>
    <name evidence="9" type="ORF">REIFOR_00989</name>
</gene>
<organism evidence="9 10">
    <name type="scientific">Reinekea forsetii</name>
    <dbReference type="NCBI Taxonomy" id="1336806"/>
    <lineage>
        <taxon>Bacteria</taxon>
        <taxon>Pseudomonadati</taxon>
        <taxon>Pseudomonadota</taxon>
        <taxon>Gammaproteobacteria</taxon>
        <taxon>Oceanospirillales</taxon>
        <taxon>Saccharospirillaceae</taxon>
        <taxon>Reinekea</taxon>
    </lineage>
</organism>
<evidence type="ECO:0000256" key="1">
    <source>
        <dbReference type="ARBA" id="ARBA00004429"/>
    </source>
</evidence>
<keyword evidence="7" id="KW-0813">Transport</keyword>